<dbReference type="AlphaFoldDB" id="A0ABD0YHQ0"/>
<reference evidence="2 3" key="1">
    <citation type="submission" date="2024-07" db="EMBL/GenBank/DDBJ databases">
        <title>Chromosome-level genome assembly of the water stick insect Ranatra chinensis (Heteroptera: Nepidae).</title>
        <authorList>
            <person name="Liu X."/>
        </authorList>
    </citation>
    <scope>NUCLEOTIDE SEQUENCE [LARGE SCALE GENOMIC DNA]</scope>
    <source>
        <strain evidence="2">Cailab_2021Rc</strain>
        <tissue evidence="2">Muscle</tissue>
    </source>
</reference>
<comment type="caution">
    <text evidence="2">The sequence shown here is derived from an EMBL/GenBank/DDBJ whole genome shotgun (WGS) entry which is preliminary data.</text>
</comment>
<evidence type="ECO:0000313" key="2">
    <source>
        <dbReference type="EMBL" id="KAL1130818.1"/>
    </source>
</evidence>
<evidence type="ECO:0000259" key="1">
    <source>
        <dbReference type="PROSITE" id="PS50197"/>
    </source>
</evidence>
<evidence type="ECO:0000313" key="3">
    <source>
        <dbReference type="Proteomes" id="UP001558652"/>
    </source>
</evidence>
<dbReference type="InterPro" id="IPR036372">
    <property type="entry name" value="BEACH_dom_sf"/>
</dbReference>
<dbReference type="PANTHER" id="PTHR44662">
    <property type="entry name" value="WD REPEAT-CONTAINING PROTEIN 81"/>
    <property type="match status" value="1"/>
</dbReference>
<dbReference type="EMBL" id="JBFDAA010000007">
    <property type="protein sequence ID" value="KAL1130818.1"/>
    <property type="molecule type" value="Genomic_DNA"/>
</dbReference>
<feature type="domain" description="BEACH" evidence="1">
    <location>
        <begin position="33"/>
        <end position="248"/>
    </location>
</feature>
<proteinExistence type="predicted"/>
<dbReference type="SMART" id="SM01026">
    <property type="entry name" value="Beach"/>
    <property type="match status" value="1"/>
</dbReference>
<dbReference type="SUPFAM" id="SSF81837">
    <property type="entry name" value="BEACH domain"/>
    <property type="match status" value="1"/>
</dbReference>
<keyword evidence="3" id="KW-1185">Reference proteome</keyword>
<accession>A0ABD0YHQ0</accession>
<gene>
    <name evidence="2" type="ORF">AAG570_012059</name>
</gene>
<name>A0ABD0YHQ0_9HEMI</name>
<dbReference type="PROSITE" id="PS50197">
    <property type="entry name" value="BEACH"/>
    <property type="match status" value="1"/>
</dbReference>
<dbReference type="Gene3D" id="1.10.1540.10">
    <property type="entry name" value="BEACH domain"/>
    <property type="match status" value="1"/>
</dbReference>
<dbReference type="PANTHER" id="PTHR44662:SF1">
    <property type="entry name" value="WD REPEAT-CONTAINING PROTEIN 81"/>
    <property type="match status" value="1"/>
</dbReference>
<organism evidence="2 3">
    <name type="scientific">Ranatra chinensis</name>
    <dbReference type="NCBI Taxonomy" id="642074"/>
    <lineage>
        <taxon>Eukaryota</taxon>
        <taxon>Metazoa</taxon>
        <taxon>Ecdysozoa</taxon>
        <taxon>Arthropoda</taxon>
        <taxon>Hexapoda</taxon>
        <taxon>Insecta</taxon>
        <taxon>Pterygota</taxon>
        <taxon>Neoptera</taxon>
        <taxon>Paraneoptera</taxon>
        <taxon>Hemiptera</taxon>
        <taxon>Heteroptera</taxon>
        <taxon>Panheteroptera</taxon>
        <taxon>Nepomorpha</taxon>
        <taxon>Nepidae</taxon>
        <taxon>Ranatrinae</taxon>
        <taxon>Ranatra</taxon>
    </lineage>
</organism>
<dbReference type="CDD" id="cd06071">
    <property type="entry name" value="Beach"/>
    <property type="match status" value="1"/>
</dbReference>
<protein>
    <recommendedName>
        <fullName evidence="1">BEACH domain-containing protein</fullName>
    </recommendedName>
</protein>
<dbReference type="InterPro" id="IPR052651">
    <property type="entry name" value="WDR81"/>
</dbReference>
<dbReference type="Proteomes" id="UP001558652">
    <property type="component" value="Unassembled WGS sequence"/>
</dbReference>
<dbReference type="InterPro" id="IPR000409">
    <property type="entry name" value="BEACH_dom"/>
</dbReference>
<dbReference type="Pfam" id="PF02138">
    <property type="entry name" value="Beach"/>
    <property type="match status" value="1"/>
</dbReference>
<sequence>MPRISDNIYDTPLGCQDTPIEEKCSSKLYGYSEEDDSCLEIGNLTEAWVTGCISNFDYLCALNRVAGRKLGDPRRHYVLPWVSDLASRSGPNWRDFTKSKFRLNKGDRQLDLTYQLPPTSNPAQVPHHVPDVLSEITYYVYLSRVTPKSILCKYVRSQWVPAEYPASIQRLQEWSPDECIPEFFTDPSVFKSIHSDLGDLDIPSWASSPQDFVAQHRAALESEHVSTRLHQWIDLTFGYKYANSVSLV</sequence>